<proteinExistence type="predicted"/>
<feature type="compositionally biased region" description="Gly residues" evidence="1">
    <location>
        <begin position="26"/>
        <end position="35"/>
    </location>
</feature>
<organism evidence="2 3">
    <name type="scientific">Colletotrichum chrysophilum</name>
    <dbReference type="NCBI Taxonomy" id="1836956"/>
    <lineage>
        <taxon>Eukaryota</taxon>
        <taxon>Fungi</taxon>
        <taxon>Dikarya</taxon>
        <taxon>Ascomycota</taxon>
        <taxon>Pezizomycotina</taxon>
        <taxon>Sordariomycetes</taxon>
        <taxon>Hypocreomycetidae</taxon>
        <taxon>Glomerellales</taxon>
        <taxon>Glomerellaceae</taxon>
        <taxon>Colletotrichum</taxon>
        <taxon>Colletotrichum gloeosporioides species complex</taxon>
    </lineage>
</organism>
<dbReference type="AlphaFoldDB" id="A0AAD9ABK8"/>
<evidence type="ECO:0000256" key="1">
    <source>
        <dbReference type="SAM" id="MobiDB-lite"/>
    </source>
</evidence>
<feature type="region of interest" description="Disordered" evidence="1">
    <location>
        <begin position="1"/>
        <end position="46"/>
    </location>
</feature>
<protein>
    <submittedName>
        <fullName evidence="2">Uncharacterized protein</fullName>
    </submittedName>
</protein>
<dbReference type="Proteomes" id="UP001243330">
    <property type="component" value="Unassembled WGS sequence"/>
</dbReference>
<evidence type="ECO:0000313" key="3">
    <source>
        <dbReference type="Proteomes" id="UP001243330"/>
    </source>
</evidence>
<reference evidence="2" key="1">
    <citation type="submission" date="2023-01" db="EMBL/GenBank/DDBJ databases">
        <title>Colletotrichum chrysophilum M932 genome sequence.</title>
        <authorList>
            <person name="Baroncelli R."/>
        </authorList>
    </citation>
    <scope>NUCLEOTIDE SEQUENCE</scope>
    <source>
        <strain evidence="2">M932</strain>
    </source>
</reference>
<evidence type="ECO:0000313" key="2">
    <source>
        <dbReference type="EMBL" id="KAK1844445.1"/>
    </source>
</evidence>
<gene>
    <name evidence="2" type="ORF">CCHR01_12937</name>
</gene>
<accession>A0AAD9ABK8</accession>
<comment type="caution">
    <text evidence="2">The sequence shown here is derived from an EMBL/GenBank/DDBJ whole genome shotgun (WGS) entry which is preliminary data.</text>
</comment>
<sequence length="46" mass="4729">MNSVSRYGEGHTDARFGLMSPSPDGGNAGPVGGQTIGQEYFSHATS</sequence>
<name>A0AAD9ABK8_9PEZI</name>
<keyword evidence="3" id="KW-1185">Reference proteome</keyword>
<dbReference type="EMBL" id="JAQOWY010000311">
    <property type="protein sequence ID" value="KAK1844445.1"/>
    <property type="molecule type" value="Genomic_DNA"/>
</dbReference>